<name>A0A8X6F3D6_TRICU</name>
<feature type="non-terminal residue" evidence="1">
    <location>
        <position position="1"/>
    </location>
</feature>
<organism evidence="1 2">
    <name type="scientific">Trichonephila clavata</name>
    <name type="common">Joro spider</name>
    <name type="synonym">Nephila clavata</name>
    <dbReference type="NCBI Taxonomy" id="2740835"/>
    <lineage>
        <taxon>Eukaryota</taxon>
        <taxon>Metazoa</taxon>
        <taxon>Ecdysozoa</taxon>
        <taxon>Arthropoda</taxon>
        <taxon>Chelicerata</taxon>
        <taxon>Arachnida</taxon>
        <taxon>Araneae</taxon>
        <taxon>Araneomorphae</taxon>
        <taxon>Entelegynae</taxon>
        <taxon>Araneoidea</taxon>
        <taxon>Nephilidae</taxon>
        <taxon>Trichonephila</taxon>
    </lineage>
</organism>
<evidence type="ECO:0000313" key="1">
    <source>
        <dbReference type="EMBL" id="GFQ68937.1"/>
    </source>
</evidence>
<dbReference type="Proteomes" id="UP000887116">
    <property type="component" value="Unassembled WGS sequence"/>
</dbReference>
<proteinExistence type="predicted"/>
<comment type="caution">
    <text evidence="1">The sequence shown here is derived from an EMBL/GenBank/DDBJ whole genome shotgun (WGS) entry which is preliminary data.</text>
</comment>
<accession>A0A8X6F3D6</accession>
<evidence type="ECO:0000313" key="2">
    <source>
        <dbReference type="Proteomes" id="UP000887116"/>
    </source>
</evidence>
<dbReference type="EMBL" id="BMAO01030571">
    <property type="protein sequence ID" value="GFQ68937.1"/>
    <property type="molecule type" value="Genomic_DNA"/>
</dbReference>
<gene>
    <name evidence="1" type="ORF">TNCT_473421</name>
</gene>
<keyword evidence="2" id="KW-1185">Reference proteome</keyword>
<sequence>MNLSSQIMYICTQFHLKNFDFGIGVKKMECTLSMIEEPHQDTTKKEFKGPGEFP</sequence>
<dbReference type="AlphaFoldDB" id="A0A8X6F3D6"/>
<reference evidence="1" key="1">
    <citation type="submission" date="2020-07" db="EMBL/GenBank/DDBJ databases">
        <title>Multicomponent nature underlies the extraordinary mechanical properties of spider dragline silk.</title>
        <authorList>
            <person name="Kono N."/>
            <person name="Nakamura H."/>
            <person name="Mori M."/>
            <person name="Yoshida Y."/>
            <person name="Ohtoshi R."/>
            <person name="Malay A.D."/>
            <person name="Moran D.A.P."/>
            <person name="Tomita M."/>
            <person name="Numata K."/>
            <person name="Arakawa K."/>
        </authorList>
    </citation>
    <scope>NUCLEOTIDE SEQUENCE</scope>
</reference>
<protein>
    <submittedName>
        <fullName evidence="1">Uncharacterized protein</fullName>
    </submittedName>
</protein>